<feature type="transmembrane region" description="Helical" evidence="6">
    <location>
        <begin position="217"/>
        <end position="240"/>
    </location>
</feature>
<evidence type="ECO:0000256" key="5">
    <source>
        <dbReference type="ARBA" id="ARBA00023136"/>
    </source>
</evidence>
<reference evidence="8" key="1">
    <citation type="submission" date="2016-07" db="EMBL/GenBank/DDBJ databases">
        <title>Microvirga ossetica sp. nov. a new species of rhizobia isolated from root nodules of the legume species Vicia alpestris Steven originated from North Ossetia region in the Caucasus.</title>
        <authorList>
            <person name="Safronova V.I."/>
            <person name="Kuznetsova I.G."/>
            <person name="Sazanova A.L."/>
            <person name="Belimov A."/>
            <person name="Andronov E."/>
            <person name="Osledkin Y.S."/>
            <person name="Onishchuk O.P."/>
            <person name="Kurchak O.N."/>
            <person name="Shaposhnikov A.I."/>
            <person name="Willems A."/>
            <person name="Tikhonovich I.A."/>
        </authorList>
    </citation>
    <scope>NUCLEOTIDE SEQUENCE [LARGE SCALE GENOMIC DNA]</scope>
    <source>
        <strain evidence="8">V5/3M</strain>
        <plasmid evidence="8">unnamed2</plasmid>
    </source>
</reference>
<dbReference type="InterPro" id="IPR020846">
    <property type="entry name" value="MFS_dom"/>
</dbReference>
<keyword evidence="4 6" id="KW-1133">Transmembrane helix</keyword>
<comment type="subcellular location">
    <subcellularLocation>
        <location evidence="1">Cell membrane</location>
        <topology evidence="1">Multi-pass membrane protein</topology>
    </subcellularLocation>
</comment>
<feature type="transmembrane region" description="Helical" evidence="6">
    <location>
        <begin position="280"/>
        <end position="299"/>
    </location>
</feature>
<name>A0A1B2EXP3_9HYPH</name>
<keyword evidence="5 6" id="KW-0472">Membrane</keyword>
<dbReference type="PANTHER" id="PTHR23513:SF6">
    <property type="entry name" value="MAJOR FACILITATOR SUPERFAMILY ASSOCIATED DOMAIN-CONTAINING PROTEIN"/>
    <property type="match status" value="1"/>
</dbReference>
<dbReference type="AlphaFoldDB" id="A0A1B2EXP3"/>
<feature type="transmembrane region" description="Helical" evidence="6">
    <location>
        <begin position="339"/>
        <end position="358"/>
    </location>
</feature>
<accession>A0A1B2EXP3</accession>
<organism evidence="8">
    <name type="scientific">Microvirga ossetica</name>
    <dbReference type="NCBI Taxonomy" id="1882682"/>
    <lineage>
        <taxon>Bacteria</taxon>
        <taxon>Pseudomonadati</taxon>
        <taxon>Pseudomonadota</taxon>
        <taxon>Alphaproteobacteria</taxon>
        <taxon>Hyphomicrobiales</taxon>
        <taxon>Methylobacteriaceae</taxon>
        <taxon>Microvirga</taxon>
    </lineage>
</organism>
<dbReference type="CDD" id="cd06173">
    <property type="entry name" value="MFS_MefA_like"/>
    <property type="match status" value="1"/>
</dbReference>
<evidence type="ECO:0000256" key="1">
    <source>
        <dbReference type="ARBA" id="ARBA00004651"/>
    </source>
</evidence>
<evidence type="ECO:0000259" key="7">
    <source>
        <dbReference type="PROSITE" id="PS50850"/>
    </source>
</evidence>
<protein>
    <submittedName>
        <fullName evidence="8">MFS transporter</fullName>
    </submittedName>
</protein>
<feature type="transmembrane region" description="Helical" evidence="6">
    <location>
        <begin position="370"/>
        <end position="389"/>
    </location>
</feature>
<dbReference type="PROSITE" id="PS50850">
    <property type="entry name" value="MFS"/>
    <property type="match status" value="1"/>
</dbReference>
<evidence type="ECO:0000256" key="6">
    <source>
        <dbReference type="SAM" id="Phobius"/>
    </source>
</evidence>
<keyword evidence="3 6" id="KW-0812">Transmembrane</keyword>
<feature type="transmembrane region" description="Helical" evidence="6">
    <location>
        <begin position="46"/>
        <end position="69"/>
    </location>
</feature>
<feature type="transmembrane region" description="Helical" evidence="6">
    <location>
        <begin position="305"/>
        <end position="327"/>
    </location>
</feature>
<dbReference type="InterPro" id="IPR011701">
    <property type="entry name" value="MFS"/>
</dbReference>
<dbReference type="SUPFAM" id="SSF103473">
    <property type="entry name" value="MFS general substrate transporter"/>
    <property type="match status" value="1"/>
</dbReference>
<evidence type="ECO:0000256" key="2">
    <source>
        <dbReference type="ARBA" id="ARBA00022475"/>
    </source>
</evidence>
<proteinExistence type="predicted"/>
<dbReference type="RefSeq" id="WP_099515586.1">
    <property type="nucleotide sequence ID" value="NZ_CP016619.1"/>
</dbReference>
<dbReference type="GO" id="GO:0022857">
    <property type="term" value="F:transmembrane transporter activity"/>
    <property type="evidence" value="ECO:0007669"/>
    <property type="project" value="InterPro"/>
</dbReference>
<dbReference type="KEGG" id="moc:BB934_41965"/>
<dbReference type="OrthoDB" id="4368225at2"/>
<feature type="transmembrane region" description="Helical" evidence="6">
    <location>
        <begin position="12"/>
        <end position="34"/>
    </location>
</feature>
<evidence type="ECO:0000256" key="3">
    <source>
        <dbReference type="ARBA" id="ARBA00022692"/>
    </source>
</evidence>
<keyword evidence="8" id="KW-0614">Plasmid</keyword>
<feature type="transmembrane region" description="Helical" evidence="6">
    <location>
        <begin position="252"/>
        <end position="273"/>
    </location>
</feature>
<dbReference type="GO" id="GO:0005886">
    <property type="term" value="C:plasma membrane"/>
    <property type="evidence" value="ECO:0007669"/>
    <property type="project" value="UniProtKB-SubCell"/>
</dbReference>
<dbReference type="InterPro" id="IPR036259">
    <property type="entry name" value="MFS_trans_sf"/>
</dbReference>
<dbReference type="PANTHER" id="PTHR23513">
    <property type="entry name" value="INTEGRAL MEMBRANE EFFLUX PROTEIN-RELATED"/>
    <property type="match status" value="1"/>
</dbReference>
<evidence type="ECO:0000256" key="4">
    <source>
        <dbReference type="ARBA" id="ARBA00022989"/>
    </source>
</evidence>
<feature type="transmembrane region" description="Helical" evidence="6">
    <location>
        <begin position="168"/>
        <end position="187"/>
    </location>
</feature>
<keyword evidence="2" id="KW-1003">Cell membrane</keyword>
<sequence>MLSIFANKTFRSLFIAQLVAVLGTGLATVALSLMAYDIAGAQAGSVLGTALAIKMIASVSLAPVAAALAERFSRKSILVGLDLIRAAVMVAFPFVTEVWQIYCLIFLLQAASAGFTPTMRATIPDVLPDERDYTRALSLTQLTYDLESVASPVIAALLLTFFNFHELFAGTVLGFLASAAFIAVTILPSRRIITQDKIAKRTLTGMRIYIGTPRLRGLLAFSLVASCGSAMIIVNTVVLVQANMGLTQTATALALATYGAGSMMAALCVPRLLEVIQDRAAMLIGASFIVVGMLAAGFIENFAPILAVMLILGMGYGLIQTPAGRLIRRSSGEADRATVFAAQFSFTHVCWLINYPLAGWLGAAIGLPNTFWLLGGLALLATVSALRLWPSKDPDVLPHVHDNLAPDHQHLHDGRTHGRTIRHAHAFVLDELHERWPTDR</sequence>
<geneLocation type="plasmid" evidence="8">
    <name>unnamed2</name>
</geneLocation>
<evidence type="ECO:0000313" key="8">
    <source>
        <dbReference type="EMBL" id="ANY84718.1"/>
    </source>
</evidence>
<dbReference type="Gene3D" id="1.20.1250.20">
    <property type="entry name" value="MFS general substrate transporter like domains"/>
    <property type="match status" value="1"/>
</dbReference>
<dbReference type="Pfam" id="PF07690">
    <property type="entry name" value="MFS_1"/>
    <property type="match status" value="1"/>
</dbReference>
<gene>
    <name evidence="8" type="ORF">BB934_41965</name>
</gene>
<dbReference type="EMBL" id="CP016619">
    <property type="protein sequence ID" value="ANY84718.1"/>
    <property type="molecule type" value="Genomic_DNA"/>
</dbReference>
<feature type="domain" description="Major facilitator superfamily (MFS) profile" evidence="7">
    <location>
        <begin position="9"/>
        <end position="393"/>
    </location>
</feature>